<reference evidence="1 2" key="1">
    <citation type="submission" date="2014-07" db="EMBL/GenBank/DDBJ databases">
        <title>Methanogenic archaea and the global carbon cycle.</title>
        <authorList>
            <person name="Henriksen J.R."/>
            <person name="Luke J."/>
            <person name="Reinhart S."/>
            <person name="Benedict M.N."/>
            <person name="Youngblut N.D."/>
            <person name="Metcalf M.E."/>
            <person name="Whitaker R.J."/>
            <person name="Metcalf W.W."/>
        </authorList>
    </citation>
    <scope>NUCLEOTIDE SEQUENCE [LARGE SCALE GENOMIC DNA]</scope>
    <source>
        <strain evidence="1 2">227</strain>
    </source>
</reference>
<dbReference type="PATRIC" id="fig|1434106.5.peg.3262"/>
<name>A0A0E3R3W4_METBA</name>
<gene>
    <name evidence="1" type="ORF">MSBR2_2542</name>
</gene>
<dbReference type="Proteomes" id="UP000033079">
    <property type="component" value="Chromosome"/>
</dbReference>
<protein>
    <recommendedName>
        <fullName evidence="3">DUF429 domain-containing protein</fullName>
    </recommendedName>
</protein>
<sequence length="260" mass="29686">MPKLQTLHMDKKMFVGVDGCRAGWFAVALTETDSFGVFQFPKISDLYSFFCDSNTPVRILVDIPIGLVDSKSNFKRRFCDIEARSLLRPYRQSSVFPTPCREAIYAKNYESACDINEEVTGKRLTKQTWGIVPKIREMNDFLIATDSAKEKIIEAHPEICFWALAGKPMEYSKKESEGFSERKKLLQEICTSTDEIVQNALSKYRRKDVARDDILDALVASVTAKLSFQRGLKSIPKIPEKDSQGLPMQIVYPTFRRCLE</sequence>
<dbReference type="HOGENOM" id="CLU_080977_1_0_2"/>
<dbReference type="AlphaFoldDB" id="A0A0E3R3W4"/>
<evidence type="ECO:0008006" key="3">
    <source>
        <dbReference type="Google" id="ProtNLM"/>
    </source>
</evidence>
<evidence type="ECO:0000313" key="1">
    <source>
        <dbReference type="EMBL" id="AKB59058.1"/>
    </source>
</evidence>
<dbReference type="EMBL" id="CP009530">
    <property type="protein sequence ID" value="AKB59058.1"/>
    <property type="molecule type" value="Genomic_DNA"/>
</dbReference>
<organism evidence="1 2">
    <name type="scientific">Methanosarcina barkeri 227</name>
    <dbReference type="NCBI Taxonomy" id="1434106"/>
    <lineage>
        <taxon>Archaea</taxon>
        <taxon>Methanobacteriati</taxon>
        <taxon>Methanobacteriota</taxon>
        <taxon>Stenosarchaea group</taxon>
        <taxon>Methanomicrobia</taxon>
        <taxon>Methanosarcinales</taxon>
        <taxon>Methanosarcinaceae</taxon>
        <taxon>Methanosarcina</taxon>
    </lineage>
</organism>
<dbReference type="Pfam" id="PF04250">
    <property type="entry name" value="DUF429"/>
    <property type="match status" value="1"/>
</dbReference>
<dbReference type="KEGG" id="mbar:MSBR2_2542"/>
<proteinExistence type="predicted"/>
<accession>A0A0E3R3W4</accession>
<evidence type="ECO:0000313" key="2">
    <source>
        <dbReference type="Proteomes" id="UP000033079"/>
    </source>
</evidence>
<dbReference type="InterPro" id="IPR007362">
    <property type="entry name" value="DUF429"/>
</dbReference>